<evidence type="ECO:0000259" key="3">
    <source>
        <dbReference type="Pfam" id="PF06155"/>
    </source>
</evidence>
<reference evidence="4 5" key="1">
    <citation type="journal article" date="2015" name="Int. J. Syst. Evol. Microbiol.">
        <title>Halomonas salicampi sp. nov., a halotolerant and alkalitolerant bacterium isolated from a saltern soil.</title>
        <authorList>
            <person name="Lee J.C."/>
            <person name="Kim Y.S."/>
            <person name="Yun B.S."/>
            <person name="Whang K.S."/>
        </authorList>
    </citation>
    <scope>NUCLEOTIDE SEQUENCE [LARGE SCALE GENOMIC DNA]</scope>
    <source>
        <strain evidence="4 5">BH103</strain>
    </source>
</reference>
<dbReference type="Gene3D" id="3.30.2020.30">
    <property type="match status" value="1"/>
</dbReference>
<evidence type="ECO:0000313" key="4">
    <source>
        <dbReference type="EMBL" id="NYS59899.1"/>
    </source>
</evidence>
<protein>
    <submittedName>
        <fullName evidence="4">DUF971 domain-containing protein</fullName>
    </submittedName>
</protein>
<accession>A0A7Z0LJB8</accession>
<keyword evidence="1" id="KW-0479">Metal-binding</keyword>
<dbReference type="EMBL" id="JACCDF010000002">
    <property type="protein sequence ID" value="NYS59899.1"/>
    <property type="molecule type" value="Genomic_DNA"/>
</dbReference>
<keyword evidence="5" id="KW-1185">Reference proteome</keyword>
<gene>
    <name evidence="4" type="ORF">HZS81_03855</name>
</gene>
<dbReference type="PANTHER" id="PTHR35303:SF5">
    <property type="entry name" value="OS02G0197800 PROTEIN"/>
    <property type="match status" value="1"/>
</dbReference>
<dbReference type="Proteomes" id="UP000586119">
    <property type="component" value="Unassembled WGS sequence"/>
</dbReference>
<evidence type="ECO:0000256" key="2">
    <source>
        <dbReference type="ARBA" id="ARBA00023004"/>
    </source>
</evidence>
<evidence type="ECO:0000256" key="1">
    <source>
        <dbReference type="ARBA" id="ARBA00022723"/>
    </source>
</evidence>
<dbReference type="GO" id="GO:0046872">
    <property type="term" value="F:metal ion binding"/>
    <property type="evidence" value="ECO:0007669"/>
    <property type="project" value="UniProtKB-KW"/>
</dbReference>
<dbReference type="AlphaFoldDB" id="A0A7Z0LJB8"/>
<dbReference type="InterPro" id="IPR038492">
    <property type="entry name" value="GBBH-like_N_sf"/>
</dbReference>
<feature type="domain" description="Gamma-butyrobetaine hydroxylase-like N-terminal" evidence="3">
    <location>
        <begin position="10"/>
        <end position="93"/>
    </location>
</feature>
<dbReference type="RefSeq" id="WP_179929234.1">
    <property type="nucleotide sequence ID" value="NZ_JACCDF010000002.1"/>
</dbReference>
<proteinExistence type="predicted"/>
<dbReference type="PANTHER" id="PTHR35303">
    <property type="entry name" value="OS02G0197800 PROTEIN"/>
    <property type="match status" value="1"/>
</dbReference>
<sequence length="127" mass="14292">MSANTPTRVHYHKKARELELGYANGESYRLPIELLRVCSPSAEVRGHGGDTAVLQVGKKHVGLQNITPAGNYALKLHFDDGHDSGLFSWNYLYELATHQDDYWRDYLQRLEDAGASREPLGIEVKPV</sequence>
<name>A0A7Z0LJB8_9GAMM</name>
<dbReference type="InterPro" id="IPR010376">
    <property type="entry name" value="GBBH-like_N"/>
</dbReference>
<organism evidence="4 5">
    <name type="scientific">Vreelandella salicampi</name>
    <dbReference type="NCBI Taxonomy" id="1449798"/>
    <lineage>
        <taxon>Bacteria</taxon>
        <taxon>Pseudomonadati</taxon>
        <taxon>Pseudomonadota</taxon>
        <taxon>Gammaproteobacteria</taxon>
        <taxon>Oceanospirillales</taxon>
        <taxon>Halomonadaceae</taxon>
        <taxon>Vreelandella</taxon>
    </lineage>
</organism>
<keyword evidence="2" id="KW-0408">Iron</keyword>
<comment type="caution">
    <text evidence="4">The sequence shown here is derived from an EMBL/GenBank/DDBJ whole genome shotgun (WGS) entry which is preliminary data.</text>
</comment>
<dbReference type="Pfam" id="PF06155">
    <property type="entry name" value="GBBH-like_N"/>
    <property type="match status" value="1"/>
</dbReference>
<evidence type="ECO:0000313" key="5">
    <source>
        <dbReference type="Proteomes" id="UP000586119"/>
    </source>
</evidence>